<organism evidence="3 4">
    <name type="scientific">Chiloscyllium punctatum</name>
    <name type="common">Brownbanded bambooshark</name>
    <name type="synonym">Hemiscyllium punctatum</name>
    <dbReference type="NCBI Taxonomy" id="137246"/>
    <lineage>
        <taxon>Eukaryota</taxon>
        <taxon>Metazoa</taxon>
        <taxon>Chordata</taxon>
        <taxon>Craniata</taxon>
        <taxon>Vertebrata</taxon>
        <taxon>Chondrichthyes</taxon>
        <taxon>Elasmobranchii</taxon>
        <taxon>Galeomorphii</taxon>
        <taxon>Galeoidea</taxon>
        <taxon>Orectolobiformes</taxon>
        <taxon>Hemiscylliidae</taxon>
        <taxon>Chiloscyllium</taxon>
    </lineage>
</organism>
<feature type="domain" description="MAM" evidence="2">
    <location>
        <begin position="4"/>
        <end position="92"/>
    </location>
</feature>
<name>A0A401TY05_CHIPU</name>
<protein>
    <recommendedName>
        <fullName evidence="2">MAM domain-containing protein</fullName>
    </recommendedName>
</protein>
<evidence type="ECO:0000256" key="1">
    <source>
        <dbReference type="SAM" id="MobiDB-lite"/>
    </source>
</evidence>
<feature type="region of interest" description="Disordered" evidence="1">
    <location>
        <begin position="22"/>
        <end position="52"/>
    </location>
</feature>
<dbReference type="EMBL" id="BEZZ01214475">
    <property type="protein sequence ID" value="GCC47510.1"/>
    <property type="molecule type" value="Genomic_DNA"/>
</dbReference>
<dbReference type="InterPro" id="IPR000998">
    <property type="entry name" value="MAM_dom"/>
</dbReference>
<proteinExistence type="predicted"/>
<evidence type="ECO:0000259" key="2">
    <source>
        <dbReference type="PROSITE" id="PS50060"/>
    </source>
</evidence>
<accession>A0A401TY05</accession>
<reference evidence="3 4" key="1">
    <citation type="journal article" date="2018" name="Nat. Ecol. Evol.">
        <title>Shark genomes provide insights into elasmobranch evolution and the origin of vertebrates.</title>
        <authorList>
            <person name="Hara Y"/>
            <person name="Yamaguchi K"/>
            <person name="Onimaru K"/>
            <person name="Kadota M"/>
            <person name="Koyanagi M"/>
            <person name="Keeley SD"/>
            <person name="Tatsumi K"/>
            <person name="Tanaka K"/>
            <person name="Motone F"/>
            <person name="Kageyama Y"/>
            <person name="Nozu R"/>
            <person name="Adachi N"/>
            <person name="Nishimura O"/>
            <person name="Nakagawa R"/>
            <person name="Tanegashima C"/>
            <person name="Kiyatake I"/>
            <person name="Matsumoto R"/>
            <person name="Murakumo K"/>
            <person name="Nishida K"/>
            <person name="Terakita A"/>
            <person name="Kuratani S"/>
            <person name="Sato K"/>
            <person name="Hyodo S Kuraku.S."/>
        </authorList>
    </citation>
    <scope>NUCLEOTIDE SEQUENCE [LARGE SCALE GENOMIC DNA]</scope>
</reference>
<feature type="non-terminal residue" evidence="3">
    <location>
        <position position="1"/>
    </location>
</feature>
<gene>
    <name evidence="3" type="ORF">chiPu_0031614</name>
</gene>
<comment type="caution">
    <text evidence="3">The sequence shown here is derived from an EMBL/GenBank/DDBJ whole genome shotgun (WGS) entry which is preliminary data.</text>
</comment>
<dbReference type="Gene3D" id="2.60.120.200">
    <property type="match status" value="1"/>
</dbReference>
<evidence type="ECO:0000313" key="3">
    <source>
        <dbReference type="EMBL" id="GCC47510.1"/>
    </source>
</evidence>
<dbReference type="Proteomes" id="UP000287033">
    <property type="component" value="Unassembled WGS sequence"/>
</dbReference>
<keyword evidence="4" id="KW-1185">Reference proteome</keyword>
<dbReference type="PROSITE" id="PS50060">
    <property type="entry name" value="MAM_2"/>
    <property type="match status" value="1"/>
</dbReference>
<dbReference type="AlphaFoldDB" id="A0A401TY05"/>
<evidence type="ECO:0000313" key="4">
    <source>
        <dbReference type="Proteomes" id="UP000287033"/>
    </source>
</evidence>
<sequence length="92" mass="10197">DYITRCDFNDDAKPYCDWVQPVGSDDGDWDRSKGSVLTKPSEDHPAPWDMANRTGRVVPKVGRRAGMDKSFLAFSRGPGMGGSRETQYVATL</sequence>
<dbReference type="GO" id="GO:0016020">
    <property type="term" value="C:membrane"/>
    <property type="evidence" value="ECO:0007669"/>
    <property type="project" value="InterPro"/>
</dbReference>